<dbReference type="EMBL" id="JANIID010000006">
    <property type="protein sequence ID" value="MCQ8770108.1"/>
    <property type="molecule type" value="Genomic_DNA"/>
</dbReference>
<evidence type="ECO:0000313" key="4">
    <source>
        <dbReference type="EMBL" id="MCQ8770108.1"/>
    </source>
</evidence>
<comment type="caution">
    <text evidence="4">The sequence shown here is derived from an EMBL/GenBank/DDBJ whole genome shotgun (WGS) entry which is preliminary data.</text>
</comment>
<sequence length="183" mass="19336">MSFAVSLLAASMAVVSPMGGAHCQGARVSAVFAEPTADVLRAVTFDNAAVPPGARVSVAERTGDRGTAVQLRLRGVQPGRTFGAHVHTKPCGTRPDHSGPHYQNTKDPKQPSVDPRYANPRNEVWLDLTTDRRGDGTSSASVAWRFRAGEARSVVIHEHATETGPGRAGMAGARLACVNVPFE</sequence>
<reference evidence="4" key="1">
    <citation type="submission" date="2022-06" db="EMBL/GenBank/DDBJ databases">
        <title>WGS of actinobacteria.</title>
        <authorList>
            <person name="Thawai C."/>
        </authorList>
    </citation>
    <scope>NUCLEOTIDE SEQUENCE</scope>
    <source>
        <strain evidence="4">AA8</strain>
    </source>
</reference>
<proteinExistence type="inferred from homology"/>
<keyword evidence="5" id="KW-1185">Reference proteome</keyword>
<name>A0A9X2LF87_9ACTN</name>
<evidence type="ECO:0000256" key="1">
    <source>
        <dbReference type="ARBA" id="ARBA00010457"/>
    </source>
</evidence>
<dbReference type="SUPFAM" id="SSF49329">
    <property type="entry name" value="Cu,Zn superoxide dismutase-like"/>
    <property type="match status" value="1"/>
</dbReference>
<feature type="region of interest" description="Disordered" evidence="2">
    <location>
        <begin position="81"/>
        <end position="118"/>
    </location>
</feature>
<organism evidence="4 5">
    <name type="scientific">Streptomyces telluris</name>
    <dbReference type="NCBI Taxonomy" id="2720021"/>
    <lineage>
        <taxon>Bacteria</taxon>
        <taxon>Bacillati</taxon>
        <taxon>Actinomycetota</taxon>
        <taxon>Actinomycetes</taxon>
        <taxon>Kitasatosporales</taxon>
        <taxon>Streptomycetaceae</taxon>
        <taxon>Streptomyces</taxon>
    </lineage>
</organism>
<dbReference type="Pfam" id="PF00080">
    <property type="entry name" value="Sod_Cu"/>
    <property type="match status" value="1"/>
</dbReference>
<dbReference type="GO" id="GO:0006801">
    <property type="term" value="P:superoxide metabolic process"/>
    <property type="evidence" value="ECO:0007669"/>
    <property type="project" value="InterPro"/>
</dbReference>
<gene>
    <name evidence="4" type="ORF">NQU55_10000</name>
</gene>
<dbReference type="AlphaFoldDB" id="A0A9X2LF87"/>
<evidence type="ECO:0000256" key="2">
    <source>
        <dbReference type="SAM" id="MobiDB-lite"/>
    </source>
</evidence>
<protein>
    <submittedName>
        <fullName evidence="4">Superoxide dismutase family protein</fullName>
    </submittedName>
</protein>
<evidence type="ECO:0000259" key="3">
    <source>
        <dbReference type="Pfam" id="PF00080"/>
    </source>
</evidence>
<evidence type="ECO:0000313" key="5">
    <source>
        <dbReference type="Proteomes" id="UP001142374"/>
    </source>
</evidence>
<comment type="similarity">
    <text evidence="1">Belongs to the Cu-Zn superoxide dismutase family.</text>
</comment>
<dbReference type="GO" id="GO:0046872">
    <property type="term" value="F:metal ion binding"/>
    <property type="evidence" value="ECO:0007669"/>
    <property type="project" value="InterPro"/>
</dbReference>
<accession>A0A9X2LF87</accession>
<dbReference type="RefSeq" id="WP_168094380.1">
    <property type="nucleotide sequence ID" value="NZ_JAATER010000245.1"/>
</dbReference>
<dbReference type="InterPro" id="IPR001424">
    <property type="entry name" value="SOD_Cu_Zn_dom"/>
</dbReference>
<feature type="compositionally biased region" description="Basic and acidic residues" evidence="2">
    <location>
        <begin position="94"/>
        <end position="109"/>
    </location>
</feature>
<feature type="domain" description="Superoxide dismutase copper/zinc binding" evidence="3">
    <location>
        <begin position="58"/>
        <end position="179"/>
    </location>
</feature>
<dbReference type="Proteomes" id="UP001142374">
    <property type="component" value="Unassembled WGS sequence"/>
</dbReference>
<dbReference type="Gene3D" id="2.60.40.200">
    <property type="entry name" value="Superoxide dismutase, copper/zinc binding domain"/>
    <property type="match status" value="1"/>
</dbReference>
<dbReference type="InterPro" id="IPR036423">
    <property type="entry name" value="SOD-like_Cu/Zn_dom_sf"/>
</dbReference>